<evidence type="ECO:0000313" key="2">
    <source>
        <dbReference type="Proteomes" id="UP001302316"/>
    </source>
</evidence>
<dbReference type="InterPro" id="IPR010352">
    <property type="entry name" value="DUF945"/>
</dbReference>
<sequence>MKSRLKLWLGGSALVLVLLVLVAPVAVGTMSEHRYKALWANALDSEPGYQAEVVEYDRGWFNARSRVRIEVSDPMASEWLLEFGMAEAGPGDTALVYLEERIHHGPFPISSAAPLDQRLKPGFAVVDTRPASELPFFRDNDIFVISSTRLGLFGGVDGFLRAMPFDVHVGDGLRLVNEGVIRVEIQSNLKFERIRSRMGSDELRLEDSQFGGVILEGFDGRSDQRRGPAQLWLGEVEFGLDSVRTLGSDPAFELRDFAWSALTDNREDFLVQNHTVDIGAIAGPALEVGPISVDYDLFNLHPQALADLQLAFAEAPALDEDSVEAAGDSFSDHWLDALLEVALHRPGSTLNSMDTRLFDDSISGAGEIQLRPLSREQLETYLNEDRFGRLANGHGRLSTSRALLQRLFANSMMGVAADEELDENTKTMVDQQIDGFINQGMLRETDAGLLELHVELEDGVLRLNGDEMMHF</sequence>
<dbReference type="Proteomes" id="UP001302316">
    <property type="component" value="Unassembled WGS sequence"/>
</dbReference>
<proteinExistence type="predicted"/>
<accession>A0AAP6MLT6</accession>
<dbReference type="RefSeq" id="WP_346050656.1">
    <property type="nucleotide sequence ID" value="NZ_JAYGII010000005.1"/>
</dbReference>
<evidence type="ECO:0000313" key="1">
    <source>
        <dbReference type="EMBL" id="MEA5445032.1"/>
    </source>
</evidence>
<dbReference type="EMBL" id="JAYGII010000005">
    <property type="protein sequence ID" value="MEA5445032.1"/>
    <property type="molecule type" value="Genomic_DNA"/>
</dbReference>
<protein>
    <submittedName>
        <fullName evidence="1">DUF945 family protein</fullName>
    </submittedName>
</protein>
<comment type="caution">
    <text evidence="1">The sequence shown here is derived from an EMBL/GenBank/DDBJ whole genome shotgun (WGS) entry which is preliminary data.</text>
</comment>
<gene>
    <name evidence="1" type="ORF">VCB98_04265</name>
</gene>
<reference evidence="1 2" key="1">
    <citation type="submission" date="2023-12" db="EMBL/GenBank/DDBJ databases">
        <title>Whole-genome sequencing of halo(alkali)philic microorganisms from hypersaline lakes.</title>
        <authorList>
            <person name="Sorokin D.Y."/>
            <person name="Merkel A.Y."/>
            <person name="Messina E."/>
            <person name="Yakimov M."/>
        </authorList>
    </citation>
    <scope>NUCLEOTIDE SEQUENCE [LARGE SCALE GENOMIC DNA]</scope>
    <source>
        <strain evidence="1 2">AB-CW1</strain>
    </source>
</reference>
<dbReference type="Pfam" id="PF06097">
    <property type="entry name" value="DUF945"/>
    <property type="match status" value="1"/>
</dbReference>
<name>A0AAP6MLT6_9GAMM</name>
<keyword evidence="2" id="KW-1185">Reference proteome</keyword>
<organism evidence="1 2">
    <name type="scientific">Natronospira elongata</name>
    <dbReference type="NCBI Taxonomy" id="3110268"/>
    <lineage>
        <taxon>Bacteria</taxon>
        <taxon>Pseudomonadati</taxon>
        <taxon>Pseudomonadota</taxon>
        <taxon>Gammaproteobacteria</taxon>
        <taxon>Natronospirales</taxon>
        <taxon>Natronospiraceae</taxon>
        <taxon>Natronospira</taxon>
    </lineage>
</organism>
<dbReference type="AlphaFoldDB" id="A0AAP6MLT6"/>